<dbReference type="EMBL" id="JASSZA010000010">
    <property type="protein sequence ID" value="KAK2099615.1"/>
    <property type="molecule type" value="Genomic_DNA"/>
</dbReference>
<evidence type="ECO:0000313" key="3">
    <source>
        <dbReference type="Proteomes" id="UP001266305"/>
    </source>
</evidence>
<comment type="caution">
    <text evidence="2">The sequence shown here is derived from an EMBL/GenBank/DDBJ whole genome shotgun (WGS) entry which is preliminary data.</text>
</comment>
<reference evidence="2 3" key="1">
    <citation type="submission" date="2023-05" db="EMBL/GenBank/DDBJ databases">
        <title>B98-5 Cell Line De Novo Hybrid Assembly: An Optical Mapping Approach.</title>
        <authorList>
            <person name="Kananen K."/>
            <person name="Auerbach J.A."/>
            <person name="Kautto E."/>
            <person name="Blachly J.S."/>
        </authorList>
    </citation>
    <scope>NUCLEOTIDE SEQUENCE [LARGE SCALE GENOMIC DNA]</scope>
    <source>
        <strain evidence="2">B95-8</strain>
        <tissue evidence="2">Cell line</tissue>
    </source>
</reference>
<dbReference type="Proteomes" id="UP001266305">
    <property type="component" value="Unassembled WGS sequence"/>
</dbReference>
<evidence type="ECO:0000256" key="1">
    <source>
        <dbReference type="SAM" id="MobiDB-lite"/>
    </source>
</evidence>
<keyword evidence="3" id="KW-1185">Reference proteome</keyword>
<sequence>PSNPRRHAVVTAACLGGGATLLSGITACARQQTPARGMSRLTTPGLELQKRSTDGLGSEP</sequence>
<proteinExistence type="predicted"/>
<organism evidence="2 3">
    <name type="scientific">Saguinus oedipus</name>
    <name type="common">Cotton-top tamarin</name>
    <name type="synonym">Oedipomidas oedipus</name>
    <dbReference type="NCBI Taxonomy" id="9490"/>
    <lineage>
        <taxon>Eukaryota</taxon>
        <taxon>Metazoa</taxon>
        <taxon>Chordata</taxon>
        <taxon>Craniata</taxon>
        <taxon>Vertebrata</taxon>
        <taxon>Euteleostomi</taxon>
        <taxon>Mammalia</taxon>
        <taxon>Eutheria</taxon>
        <taxon>Euarchontoglires</taxon>
        <taxon>Primates</taxon>
        <taxon>Haplorrhini</taxon>
        <taxon>Platyrrhini</taxon>
        <taxon>Cebidae</taxon>
        <taxon>Callitrichinae</taxon>
        <taxon>Saguinus</taxon>
    </lineage>
</organism>
<gene>
    <name evidence="2" type="ORF">P7K49_020963</name>
</gene>
<feature type="non-terminal residue" evidence="2">
    <location>
        <position position="1"/>
    </location>
</feature>
<feature type="region of interest" description="Disordered" evidence="1">
    <location>
        <begin position="34"/>
        <end position="60"/>
    </location>
</feature>
<evidence type="ECO:0000313" key="2">
    <source>
        <dbReference type="EMBL" id="KAK2099615.1"/>
    </source>
</evidence>
<protein>
    <submittedName>
        <fullName evidence="2">Uncharacterized protein</fullName>
    </submittedName>
</protein>
<accession>A0ABQ9US50</accession>
<name>A0ABQ9US50_SAGOE</name>